<accession>A0A238C1Q9</accession>
<feature type="coiled-coil region" evidence="1">
    <location>
        <begin position="374"/>
        <end position="474"/>
    </location>
</feature>
<feature type="coiled-coil region" evidence="1">
    <location>
        <begin position="251"/>
        <end position="348"/>
    </location>
</feature>
<dbReference type="Proteomes" id="UP000242913">
    <property type="component" value="Unassembled WGS sequence"/>
</dbReference>
<evidence type="ECO:0000313" key="2">
    <source>
        <dbReference type="EMBL" id="OZC11409.1"/>
    </source>
</evidence>
<evidence type="ECO:0000256" key="1">
    <source>
        <dbReference type="SAM" id="Coils"/>
    </source>
</evidence>
<feature type="coiled-coil region" evidence="1">
    <location>
        <begin position="48"/>
        <end position="114"/>
    </location>
</feature>
<proteinExistence type="predicted"/>
<keyword evidence="1" id="KW-0175">Coiled coil</keyword>
<dbReference type="OrthoDB" id="5849009at2759"/>
<dbReference type="EMBL" id="KZ269980">
    <property type="protein sequence ID" value="OZC11409.1"/>
    <property type="molecule type" value="Genomic_DNA"/>
</dbReference>
<name>A0A238C1Q9_9BILA</name>
<dbReference type="AlphaFoldDB" id="A0A238C1Q9"/>
<protein>
    <submittedName>
        <fullName evidence="2">M protein repeat protein</fullName>
    </submittedName>
</protein>
<reference evidence="2 3" key="1">
    <citation type="submission" date="2015-12" db="EMBL/GenBank/DDBJ databases">
        <title>Draft genome of the nematode, Onchocerca flexuosa.</title>
        <authorList>
            <person name="Mitreva M."/>
        </authorList>
    </citation>
    <scope>NUCLEOTIDE SEQUENCE [LARGE SCALE GENOMIC DNA]</scope>
    <source>
        <strain evidence="2">Red Deer</strain>
    </source>
</reference>
<evidence type="ECO:0000313" key="3">
    <source>
        <dbReference type="Proteomes" id="UP000242913"/>
    </source>
</evidence>
<gene>
    <name evidence="2" type="ORF">X798_01265</name>
</gene>
<organism evidence="2 3">
    <name type="scientific">Onchocerca flexuosa</name>
    <dbReference type="NCBI Taxonomy" id="387005"/>
    <lineage>
        <taxon>Eukaryota</taxon>
        <taxon>Metazoa</taxon>
        <taxon>Ecdysozoa</taxon>
        <taxon>Nematoda</taxon>
        <taxon>Chromadorea</taxon>
        <taxon>Rhabditida</taxon>
        <taxon>Spirurina</taxon>
        <taxon>Spiruromorpha</taxon>
        <taxon>Filarioidea</taxon>
        <taxon>Onchocercidae</taxon>
        <taxon>Onchocerca</taxon>
    </lineage>
</organism>
<sequence>MEYCDNENQRSKSYSALNELLHGSVAALKPDVIASVSAPNRNDELEVIKIANNNLQQCVDKLQNMLQERRSGVSTPSIANQHTETKLKVLLKERTDLLNRINRLEKENRNVVHNEPQSTAAYGASIPKVFETDINPYCDYCRNRMEVWNRIMNGKVIDSSNLVKTDPGDSNRLKENDAAMEKIRVYSIFINYSLVEKNILLRVLLNSYEKLLQRYESLETELGKRLKADQNIIKEINQNAQIASKGDVFLISQLKNELGKANKKLACLEKELIFAKRTIYENEQFAIAIPEQIKILEKDKKELTHIIDNQTERLNLFEDQLRTINKEKEALQRKYIELEHANNLANQEKLEQLRIIEMQRKKLSLLEEKQIEEMKAHDAQIEAYQQLIKQKDDERGALIAELCAASRHEAPLHDTINEFENRYAAADENRELLKEVRELNHEKQAMFDKITRLESELQSMKDQLRLKTDEVEKEVLLKNSIHDDLAKARTMLETELANAVDRLQLEESTGNTLKMTVEELEDLLQQKSAELITAAQERQRCTAEMQKMKELKYDLETKLTPHNFSMILHSINTYIKRVTMRKRKHKVGRGLRTIKTKDYIN</sequence>
<keyword evidence="3" id="KW-1185">Reference proteome</keyword>